<evidence type="ECO:0000256" key="1">
    <source>
        <dbReference type="ARBA" id="ARBA00022448"/>
    </source>
</evidence>
<evidence type="ECO:0000256" key="2">
    <source>
        <dbReference type="ARBA" id="ARBA00022741"/>
    </source>
</evidence>
<evidence type="ECO:0000259" key="4">
    <source>
        <dbReference type="PROSITE" id="PS50893"/>
    </source>
</evidence>
<keyword evidence="3 5" id="KW-0067">ATP-binding</keyword>
<dbReference type="EMBL" id="FOCG01000001">
    <property type="protein sequence ID" value="SEM81137.1"/>
    <property type="molecule type" value="Genomic_DNA"/>
</dbReference>
<keyword evidence="2" id="KW-0547">Nucleotide-binding</keyword>
<dbReference type="InterPro" id="IPR017871">
    <property type="entry name" value="ABC_transporter-like_CS"/>
</dbReference>
<dbReference type="PANTHER" id="PTHR42788">
    <property type="entry name" value="TAURINE IMPORT ATP-BINDING PROTEIN-RELATED"/>
    <property type="match status" value="1"/>
</dbReference>
<feature type="domain" description="ABC transporter" evidence="4">
    <location>
        <begin position="3"/>
        <end position="192"/>
    </location>
</feature>
<keyword evidence="6" id="KW-1185">Reference proteome</keyword>
<evidence type="ECO:0000313" key="5">
    <source>
        <dbReference type="EMBL" id="SEM81137.1"/>
    </source>
</evidence>
<proteinExistence type="predicted"/>
<protein>
    <submittedName>
        <fullName evidence="5">Iron(III) transport system ATP-binding protein/NitT/TauT family transport system ATP-binding protein</fullName>
    </submittedName>
</protein>
<dbReference type="GO" id="GO:0005524">
    <property type="term" value="F:ATP binding"/>
    <property type="evidence" value="ECO:0007669"/>
    <property type="project" value="UniProtKB-KW"/>
</dbReference>
<sequence length="194" mass="20648">MKLSLHNVSFAYGEKQILYNVNLSLAAGDKIALMGASGTGKTTLLRLMAGLNKPDSGTVEGIPPQGVSMVFQENRLLPHLTVLDNLALVAPHKSTVELVTLLADVGLGGEEKSYPKALSGGMKRRVAIARAIAFGSPLVLLDEPFSGLDEGTRRQTAAFLIRHTAESIVVAVTHDPQEAQLLGARIVTLDSLRK</sequence>
<dbReference type="InterPro" id="IPR003593">
    <property type="entry name" value="AAA+_ATPase"/>
</dbReference>
<gene>
    <name evidence="5" type="ORF">SAMN05216180_1852</name>
</gene>
<organism evidence="5 6">
    <name type="scientific">Hydrogenoanaerobacterium saccharovorans</name>
    <dbReference type="NCBI Taxonomy" id="474960"/>
    <lineage>
        <taxon>Bacteria</taxon>
        <taxon>Bacillati</taxon>
        <taxon>Bacillota</taxon>
        <taxon>Clostridia</taxon>
        <taxon>Eubacteriales</taxon>
        <taxon>Oscillospiraceae</taxon>
        <taxon>Hydrogenoanaerobacterium</taxon>
    </lineage>
</organism>
<dbReference type="SUPFAM" id="SSF52540">
    <property type="entry name" value="P-loop containing nucleoside triphosphate hydrolases"/>
    <property type="match status" value="1"/>
</dbReference>
<name>A0A1H8BGX1_9FIRM</name>
<dbReference type="PANTHER" id="PTHR42788:SF19">
    <property type="entry name" value="ALIPHATIC SULFONATES IMPORT ATP-BINDING PROTEIN SSUB 2"/>
    <property type="match status" value="1"/>
</dbReference>
<dbReference type="Pfam" id="PF00005">
    <property type="entry name" value="ABC_tran"/>
    <property type="match status" value="1"/>
</dbReference>
<dbReference type="Proteomes" id="UP000199158">
    <property type="component" value="Unassembled WGS sequence"/>
</dbReference>
<dbReference type="RefSeq" id="WP_092753819.1">
    <property type="nucleotide sequence ID" value="NZ_FOCG01000001.1"/>
</dbReference>
<dbReference type="SMART" id="SM00382">
    <property type="entry name" value="AAA"/>
    <property type="match status" value="1"/>
</dbReference>
<evidence type="ECO:0000313" key="6">
    <source>
        <dbReference type="Proteomes" id="UP000199158"/>
    </source>
</evidence>
<dbReference type="PROSITE" id="PS50893">
    <property type="entry name" value="ABC_TRANSPORTER_2"/>
    <property type="match status" value="1"/>
</dbReference>
<reference evidence="5 6" key="1">
    <citation type="submission" date="2016-10" db="EMBL/GenBank/DDBJ databases">
        <authorList>
            <person name="de Groot N.N."/>
        </authorList>
    </citation>
    <scope>NUCLEOTIDE SEQUENCE [LARGE SCALE GENOMIC DNA]</scope>
    <source>
        <strain evidence="5 6">CGMCC 1.5070</strain>
    </source>
</reference>
<dbReference type="GO" id="GO:0016887">
    <property type="term" value="F:ATP hydrolysis activity"/>
    <property type="evidence" value="ECO:0007669"/>
    <property type="project" value="InterPro"/>
</dbReference>
<dbReference type="OrthoDB" id="9801958at2"/>
<accession>A0A1H8BGX1</accession>
<dbReference type="AlphaFoldDB" id="A0A1H8BGX1"/>
<dbReference type="STRING" id="474960.SAMN05216180_1852"/>
<dbReference type="Gene3D" id="3.40.50.300">
    <property type="entry name" value="P-loop containing nucleotide triphosphate hydrolases"/>
    <property type="match status" value="1"/>
</dbReference>
<dbReference type="InterPro" id="IPR050166">
    <property type="entry name" value="ABC_transporter_ATP-bind"/>
</dbReference>
<keyword evidence="1" id="KW-0813">Transport</keyword>
<dbReference type="InterPro" id="IPR003439">
    <property type="entry name" value="ABC_transporter-like_ATP-bd"/>
</dbReference>
<dbReference type="InterPro" id="IPR027417">
    <property type="entry name" value="P-loop_NTPase"/>
</dbReference>
<evidence type="ECO:0000256" key="3">
    <source>
        <dbReference type="ARBA" id="ARBA00022840"/>
    </source>
</evidence>
<dbReference type="PROSITE" id="PS00211">
    <property type="entry name" value="ABC_TRANSPORTER_1"/>
    <property type="match status" value="1"/>
</dbReference>